<dbReference type="NCBIfam" id="TIGR00229">
    <property type="entry name" value="sensory_box"/>
    <property type="match status" value="2"/>
</dbReference>
<dbReference type="PANTHER" id="PTHR43065">
    <property type="entry name" value="SENSOR HISTIDINE KINASE"/>
    <property type="match status" value="1"/>
</dbReference>
<dbReference type="PRINTS" id="PR00344">
    <property type="entry name" value="BCTRLSENSOR"/>
</dbReference>
<evidence type="ECO:0000256" key="6">
    <source>
        <dbReference type="ARBA" id="ARBA00022777"/>
    </source>
</evidence>
<feature type="domain" description="PAC" evidence="14">
    <location>
        <begin position="87"/>
        <end position="137"/>
    </location>
</feature>
<dbReference type="InterPro" id="IPR005467">
    <property type="entry name" value="His_kinase_dom"/>
</dbReference>
<dbReference type="Gene3D" id="3.30.565.10">
    <property type="entry name" value="Histidine kinase-like ATPase, C-terminal domain"/>
    <property type="match status" value="1"/>
</dbReference>
<accession>A0A7T4QYJ7</accession>
<dbReference type="PROSITE" id="PS50109">
    <property type="entry name" value="HIS_KIN"/>
    <property type="match status" value="1"/>
</dbReference>
<dbReference type="KEGG" id="snan:I6N98_11890"/>
<dbReference type="SUPFAM" id="SSF55874">
    <property type="entry name" value="ATPase domain of HSP90 chaperone/DNA topoisomerase II/histidine kinase"/>
    <property type="match status" value="1"/>
</dbReference>
<dbReference type="CDD" id="cd00130">
    <property type="entry name" value="PAS"/>
    <property type="match status" value="2"/>
</dbReference>
<dbReference type="InterPro" id="IPR036890">
    <property type="entry name" value="HATPase_C_sf"/>
</dbReference>
<comment type="catalytic activity">
    <reaction evidence="1">
        <text>ATP + protein L-histidine = ADP + protein N-phospho-L-histidine.</text>
        <dbReference type="EC" id="2.7.13.3"/>
    </reaction>
</comment>
<dbReference type="SUPFAM" id="SSF55785">
    <property type="entry name" value="PYP-like sensor domain (PAS domain)"/>
    <property type="match status" value="2"/>
</dbReference>
<keyword evidence="11" id="KW-0175">Coiled coil</keyword>
<dbReference type="InterPro" id="IPR003594">
    <property type="entry name" value="HATPase_dom"/>
</dbReference>
<proteinExistence type="predicted"/>
<evidence type="ECO:0000256" key="4">
    <source>
        <dbReference type="ARBA" id="ARBA00022679"/>
    </source>
</evidence>
<dbReference type="Pfam" id="PF02518">
    <property type="entry name" value="HATPase_c"/>
    <property type="match status" value="1"/>
</dbReference>
<evidence type="ECO:0000256" key="8">
    <source>
        <dbReference type="ARBA" id="ARBA00023012"/>
    </source>
</evidence>
<evidence type="ECO:0000256" key="3">
    <source>
        <dbReference type="ARBA" id="ARBA00022553"/>
    </source>
</evidence>
<evidence type="ECO:0000256" key="7">
    <source>
        <dbReference type="ARBA" id="ARBA00022840"/>
    </source>
</evidence>
<evidence type="ECO:0000259" key="14">
    <source>
        <dbReference type="PROSITE" id="PS50113"/>
    </source>
</evidence>
<evidence type="ECO:0000256" key="9">
    <source>
        <dbReference type="ARBA" id="ARBA00059827"/>
    </source>
</evidence>
<dbReference type="InterPro" id="IPR004358">
    <property type="entry name" value="Sig_transdc_His_kin-like_C"/>
</dbReference>
<dbReference type="InterPro" id="IPR013767">
    <property type="entry name" value="PAS_fold"/>
</dbReference>
<dbReference type="SMART" id="SM00387">
    <property type="entry name" value="HATPase_c"/>
    <property type="match status" value="1"/>
</dbReference>
<dbReference type="Gene3D" id="1.10.287.130">
    <property type="match status" value="1"/>
</dbReference>
<dbReference type="GO" id="GO:0000160">
    <property type="term" value="P:phosphorelay signal transduction system"/>
    <property type="evidence" value="ECO:0007669"/>
    <property type="project" value="UniProtKB-KW"/>
</dbReference>
<keyword evidence="5" id="KW-0547">Nucleotide-binding</keyword>
<dbReference type="PANTHER" id="PTHR43065:SF47">
    <property type="match status" value="1"/>
</dbReference>
<keyword evidence="16" id="KW-1185">Reference proteome</keyword>
<keyword evidence="8" id="KW-0902">Two-component regulatory system</keyword>
<dbReference type="CDD" id="cd00075">
    <property type="entry name" value="HATPase"/>
    <property type="match status" value="1"/>
</dbReference>
<dbReference type="FunFam" id="3.30.450.20:FF:000060">
    <property type="entry name" value="Sensor protein FixL"/>
    <property type="match status" value="1"/>
</dbReference>
<evidence type="ECO:0000313" key="15">
    <source>
        <dbReference type="EMBL" id="QQD17069.1"/>
    </source>
</evidence>
<feature type="domain" description="Histidine kinase" evidence="12">
    <location>
        <begin position="299"/>
        <end position="530"/>
    </location>
</feature>
<dbReference type="GO" id="GO:0006355">
    <property type="term" value="P:regulation of DNA-templated transcription"/>
    <property type="evidence" value="ECO:0007669"/>
    <property type="project" value="InterPro"/>
</dbReference>
<dbReference type="PROSITE" id="PS50112">
    <property type="entry name" value="PAS"/>
    <property type="match status" value="2"/>
</dbReference>
<protein>
    <recommendedName>
        <fullName evidence="10">Sensor protein FixL</fullName>
        <ecNumber evidence="2">2.7.13.3</ecNumber>
    </recommendedName>
</protein>
<dbReference type="GO" id="GO:0005524">
    <property type="term" value="F:ATP binding"/>
    <property type="evidence" value="ECO:0007669"/>
    <property type="project" value="UniProtKB-KW"/>
</dbReference>
<dbReference type="Proteomes" id="UP000596063">
    <property type="component" value="Chromosome"/>
</dbReference>
<organism evidence="15 16">
    <name type="scientific">Spongiibacter nanhainus</name>
    <dbReference type="NCBI Taxonomy" id="2794344"/>
    <lineage>
        <taxon>Bacteria</taxon>
        <taxon>Pseudomonadati</taxon>
        <taxon>Pseudomonadota</taxon>
        <taxon>Gammaproteobacteria</taxon>
        <taxon>Cellvibrionales</taxon>
        <taxon>Spongiibacteraceae</taxon>
        <taxon>Spongiibacter</taxon>
    </lineage>
</organism>
<dbReference type="InterPro" id="IPR001610">
    <property type="entry name" value="PAC"/>
</dbReference>
<dbReference type="Pfam" id="PF00989">
    <property type="entry name" value="PAS"/>
    <property type="match status" value="2"/>
</dbReference>
<evidence type="ECO:0000256" key="11">
    <source>
        <dbReference type="SAM" id="Coils"/>
    </source>
</evidence>
<feature type="domain" description="PAS" evidence="13">
    <location>
        <begin position="138"/>
        <end position="208"/>
    </location>
</feature>
<keyword evidence="7" id="KW-0067">ATP-binding</keyword>
<keyword evidence="4" id="KW-0808">Transferase</keyword>
<dbReference type="InterPro" id="IPR035965">
    <property type="entry name" value="PAS-like_dom_sf"/>
</dbReference>
<feature type="domain" description="PAC" evidence="14">
    <location>
        <begin position="206"/>
        <end position="265"/>
    </location>
</feature>
<comment type="function">
    <text evidence="9">Putative oxygen sensor; modulates the activity of FixJ, a transcriptional activator of nitrogen fixation fixK gene. FixL probably acts as a kinase that phosphorylates FixJ.</text>
</comment>
<sequence length="548" mass="60357">MKALEAPVSEEDRYRLMVEAAPQAMIVVDAEGRMIYVNARTESLFDYPRQFLLGQSIEMLLPDEVRERHPQMRAAFMNSPGTRAMGAGRDLYGQTSDGRKIPLEVGLNPIKTDSGIYVIASIIDISERKRQESALHDQAARIRAIVETAVDSIIVIDPVGTIETVNPATEDLFGYKSEELCGQNIAMLMPEPHRSAHDGYLENYRRTGERKIIGIGRVAEALRKDGSVFPIELAVSEMRIAGQRKYTGIIRDITERKKAEAQLQAQIEETQQALQRLRDTQAQLVQSERLASLGGLVAGIAHEVNTPIGVGVTAASFLSDQVDTIQKDIEAGTLTKSRFNSFLEHCQESSDILLNNLQRAADLVQSFKKVAVDQSSDEHRKIGLAGYIEELLTSLRPKYKHTGHRIEVDCDDSIEMDTVPGALSQVLTNLIVNSLTHAFLEGDNGTMTIAADQDADGITLTYSDDGQGIPEQYLSKIFDPFFTTKRGQGGSGLGLHIVFSLVHQTLGGHISVHSSPDTGTKFTIRLPRSIKEKAEHTATEGERGQDHV</sequence>
<name>A0A7T4QYJ7_9GAMM</name>
<evidence type="ECO:0000259" key="13">
    <source>
        <dbReference type="PROSITE" id="PS50112"/>
    </source>
</evidence>
<feature type="coiled-coil region" evidence="11">
    <location>
        <begin position="253"/>
        <end position="287"/>
    </location>
</feature>
<evidence type="ECO:0000256" key="10">
    <source>
        <dbReference type="ARBA" id="ARBA00070616"/>
    </source>
</evidence>
<dbReference type="EC" id="2.7.13.3" evidence="2"/>
<dbReference type="InterPro" id="IPR000700">
    <property type="entry name" value="PAS-assoc_C"/>
</dbReference>
<dbReference type="EMBL" id="CP066167">
    <property type="protein sequence ID" value="QQD17069.1"/>
    <property type="molecule type" value="Genomic_DNA"/>
</dbReference>
<keyword evidence="6" id="KW-0418">Kinase</keyword>
<gene>
    <name evidence="15" type="ORF">I6N98_11890</name>
</gene>
<evidence type="ECO:0000256" key="1">
    <source>
        <dbReference type="ARBA" id="ARBA00000085"/>
    </source>
</evidence>
<feature type="domain" description="PAS" evidence="13">
    <location>
        <begin position="10"/>
        <end position="79"/>
    </location>
</feature>
<dbReference type="AlphaFoldDB" id="A0A7T4QYJ7"/>
<dbReference type="SMART" id="SM00091">
    <property type="entry name" value="PAS"/>
    <property type="match status" value="2"/>
</dbReference>
<evidence type="ECO:0000256" key="2">
    <source>
        <dbReference type="ARBA" id="ARBA00012438"/>
    </source>
</evidence>
<dbReference type="InterPro" id="IPR000014">
    <property type="entry name" value="PAS"/>
</dbReference>
<evidence type="ECO:0000256" key="5">
    <source>
        <dbReference type="ARBA" id="ARBA00022741"/>
    </source>
</evidence>
<dbReference type="RefSeq" id="WP_198568571.1">
    <property type="nucleotide sequence ID" value="NZ_CP066167.1"/>
</dbReference>
<reference evidence="15 16" key="1">
    <citation type="submission" date="2020-12" db="EMBL/GenBank/DDBJ databases">
        <authorList>
            <person name="Shan Y."/>
        </authorList>
    </citation>
    <scope>NUCLEOTIDE SEQUENCE [LARGE SCALE GENOMIC DNA]</scope>
    <source>
        <strain evidence="16">csc3.9</strain>
    </source>
</reference>
<evidence type="ECO:0000313" key="16">
    <source>
        <dbReference type="Proteomes" id="UP000596063"/>
    </source>
</evidence>
<dbReference type="SMART" id="SM00086">
    <property type="entry name" value="PAC"/>
    <property type="match status" value="2"/>
</dbReference>
<dbReference type="PROSITE" id="PS50113">
    <property type="entry name" value="PAC"/>
    <property type="match status" value="2"/>
</dbReference>
<evidence type="ECO:0000259" key="12">
    <source>
        <dbReference type="PROSITE" id="PS50109"/>
    </source>
</evidence>
<dbReference type="Gene3D" id="3.30.450.20">
    <property type="entry name" value="PAS domain"/>
    <property type="match status" value="2"/>
</dbReference>
<dbReference type="GO" id="GO:0004673">
    <property type="term" value="F:protein histidine kinase activity"/>
    <property type="evidence" value="ECO:0007669"/>
    <property type="project" value="UniProtKB-EC"/>
</dbReference>
<keyword evidence="3" id="KW-0597">Phosphoprotein</keyword>